<gene>
    <name evidence="2" type="ORF">NCTC11179_02359</name>
</gene>
<name>A0A378U0Y6_MYROD</name>
<protein>
    <recommendedName>
        <fullName evidence="4">Lipoprotein</fullName>
    </recommendedName>
</protein>
<proteinExistence type="predicted"/>
<dbReference type="PROSITE" id="PS51257">
    <property type="entry name" value="PROKAR_LIPOPROTEIN"/>
    <property type="match status" value="1"/>
</dbReference>
<feature type="chain" id="PRO_5016812980" description="Lipoprotein" evidence="1">
    <location>
        <begin position="21"/>
        <end position="371"/>
    </location>
</feature>
<reference evidence="2 3" key="1">
    <citation type="submission" date="2018-06" db="EMBL/GenBank/DDBJ databases">
        <authorList>
            <consortium name="Pathogen Informatics"/>
            <person name="Doyle S."/>
        </authorList>
    </citation>
    <scope>NUCLEOTIDE SEQUENCE [LARGE SCALE GENOMIC DNA]</scope>
    <source>
        <strain evidence="2 3">NCTC11179</strain>
    </source>
</reference>
<dbReference type="AlphaFoldDB" id="A0A378U0Y6"/>
<sequence>MNKLLTLLSCILVTTPFVVSCSSSDDNKGEEPAQKVIQAEFKLNVVPTIEATIDNIRLMSATSSEATFFTLYDSFLFDIRKVNSEGKIDIVVEAEYLKDFDAKNVKLDDKIALDKQGNFYTILTNRSEPNRKTIWKFDVQSKRVLPFAKVQNGDLKFISFWPAQNKLLVQDEGKIYTLGLNEQEDELAFFIGGPNGSYSQPKDGTGIEASVRLNTPVSYIDQDFYILESDRFLRKISYAKDEAKAKTISVFESGAFAYLTMNSATQFYIDRKKPEIGLSEGAFDAQEIKSYFFTKNEFYGFPIAYQGQVDHEILVSTAMHVILGGDKNGVKLYTMNTYIPVGSSMWSANKKSIVYIKDFNYQINHVKRLKL</sequence>
<accession>A0A378U0Y6</accession>
<feature type="signal peptide" evidence="1">
    <location>
        <begin position="1"/>
        <end position="20"/>
    </location>
</feature>
<dbReference type="Proteomes" id="UP000255024">
    <property type="component" value="Unassembled WGS sequence"/>
</dbReference>
<evidence type="ECO:0000256" key="1">
    <source>
        <dbReference type="SAM" id="SignalP"/>
    </source>
</evidence>
<keyword evidence="1" id="KW-0732">Signal</keyword>
<keyword evidence="3" id="KW-1185">Reference proteome</keyword>
<dbReference type="RefSeq" id="WP_115091746.1">
    <property type="nucleotide sequence ID" value="NZ_CP068107.1"/>
</dbReference>
<evidence type="ECO:0000313" key="3">
    <source>
        <dbReference type="Proteomes" id="UP000255024"/>
    </source>
</evidence>
<evidence type="ECO:0008006" key="4">
    <source>
        <dbReference type="Google" id="ProtNLM"/>
    </source>
</evidence>
<dbReference type="EMBL" id="UGQL01000002">
    <property type="protein sequence ID" value="STZ68878.1"/>
    <property type="molecule type" value="Genomic_DNA"/>
</dbReference>
<evidence type="ECO:0000313" key="2">
    <source>
        <dbReference type="EMBL" id="STZ68878.1"/>
    </source>
</evidence>
<organism evidence="2 3">
    <name type="scientific">Myroides odoratus</name>
    <name type="common">Flavobacterium odoratum</name>
    <dbReference type="NCBI Taxonomy" id="256"/>
    <lineage>
        <taxon>Bacteria</taxon>
        <taxon>Pseudomonadati</taxon>
        <taxon>Bacteroidota</taxon>
        <taxon>Flavobacteriia</taxon>
        <taxon>Flavobacteriales</taxon>
        <taxon>Flavobacteriaceae</taxon>
        <taxon>Myroides</taxon>
    </lineage>
</organism>